<keyword evidence="3" id="KW-1185">Reference proteome</keyword>
<evidence type="ECO:0000256" key="1">
    <source>
        <dbReference type="SAM" id="MobiDB-lite"/>
    </source>
</evidence>
<feature type="compositionally biased region" description="Polar residues" evidence="1">
    <location>
        <begin position="51"/>
        <end position="67"/>
    </location>
</feature>
<accession>A0ABQ3AFV3</accession>
<evidence type="ECO:0000313" key="3">
    <source>
        <dbReference type="Proteomes" id="UP000600946"/>
    </source>
</evidence>
<evidence type="ECO:0000313" key="2">
    <source>
        <dbReference type="EMBL" id="GGY51628.1"/>
    </source>
</evidence>
<gene>
    <name evidence="2" type="ORF">GCM10010326_52630</name>
</gene>
<sequence>MIDAECGWAAGGARIVTEAEPTRTGQSAVEAEAVGMRLNQMPAEPSGITGPFTSPGGQPSLVSTPAQKSAAARAIEEHIEPDTRTSGGWADEETAAVVKEFDARDGHGWLASAAIKKAHKTWGDQVKSLMDRLSSEKGALRSTNNLFQKTDFGVHARVRNSSLDQY</sequence>
<proteinExistence type="predicted"/>
<reference evidence="3" key="1">
    <citation type="journal article" date="2019" name="Int. J. Syst. Evol. Microbiol.">
        <title>The Global Catalogue of Microorganisms (GCM) 10K type strain sequencing project: providing services to taxonomists for standard genome sequencing and annotation.</title>
        <authorList>
            <consortium name="The Broad Institute Genomics Platform"/>
            <consortium name="The Broad Institute Genome Sequencing Center for Infectious Disease"/>
            <person name="Wu L."/>
            <person name="Ma J."/>
        </authorList>
    </citation>
    <scope>NUCLEOTIDE SEQUENCE [LARGE SCALE GENOMIC DNA]</scope>
    <source>
        <strain evidence="3">JCM 4594</strain>
    </source>
</reference>
<dbReference type="Proteomes" id="UP000600946">
    <property type="component" value="Unassembled WGS sequence"/>
</dbReference>
<dbReference type="EMBL" id="BMUU01000009">
    <property type="protein sequence ID" value="GGY51628.1"/>
    <property type="molecule type" value="Genomic_DNA"/>
</dbReference>
<feature type="region of interest" description="Disordered" evidence="1">
    <location>
        <begin position="41"/>
        <end position="73"/>
    </location>
</feature>
<organism evidence="2 3">
    <name type="scientific">Streptomyces xanthochromogenes</name>
    <dbReference type="NCBI Taxonomy" id="67384"/>
    <lineage>
        <taxon>Bacteria</taxon>
        <taxon>Bacillati</taxon>
        <taxon>Actinomycetota</taxon>
        <taxon>Actinomycetes</taxon>
        <taxon>Kitasatosporales</taxon>
        <taxon>Streptomycetaceae</taxon>
        <taxon>Streptomyces</taxon>
    </lineage>
</organism>
<name>A0ABQ3AFV3_9ACTN</name>
<protein>
    <submittedName>
        <fullName evidence="2">Uncharacterized protein</fullName>
    </submittedName>
</protein>
<comment type="caution">
    <text evidence="2">The sequence shown here is derived from an EMBL/GenBank/DDBJ whole genome shotgun (WGS) entry which is preliminary data.</text>
</comment>